<proteinExistence type="predicted"/>
<name>A0ABN1YF66_9ACTN</name>
<dbReference type="EMBL" id="BAAAKJ010000292">
    <property type="protein sequence ID" value="GAA1405341.1"/>
    <property type="molecule type" value="Genomic_DNA"/>
</dbReference>
<sequence>MAGTLGPIEHGTLRGYRQHRHRKVAIADGDPCGCRAVYNADQRERAAVAAPRSAHEWNRGLTGERPVIPSRPTGRACPTEGCGEAGTVTGGRPGWIYARVAGSREPGRWWCSGACSAYGIALAELRPTVDGGDL</sequence>
<protein>
    <submittedName>
        <fullName evidence="2">Uncharacterized protein</fullName>
    </submittedName>
</protein>
<comment type="caution">
    <text evidence="2">The sequence shown here is derived from an EMBL/GenBank/DDBJ whole genome shotgun (WGS) entry which is preliminary data.</text>
</comment>
<reference evidence="2 3" key="1">
    <citation type="journal article" date="2019" name="Int. J. Syst. Evol. Microbiol.">
        <title>The Global Catalogue of Microorganisms (GCM) 10K type strain sequencing project: providing services to taxonomists for standard genome sequencing and annotation.</title>
        <authorList>
            <consortium name="The Broad Institute Genomics Platform"/>
            <consortium name="The Broad Institute Genome Sequencing Center for Infectious Disease"/>
            <person name="Wu L."/>
            <person name="Ma J."/>
        </authorList>
    </citation>
    <scope>NUCLEOTIDE SEQUENCE [LARGE SCALE GENOMIC DNA]</scope>
    <source>
        <strain evidence="2 3">JCM 12393</strain>
    </source>
</reference>
<accession>A0ABN1YF66</accession>
<keyword evidence="3" id="KW-1185">Reference proteome</keyword>
<gene>
    <name evidence="2" type="ORF">GCM10009639_52200</name>
</gene>
<dbReference type="Proteomes" id="UP001499863">
    <property type="component" value="Unassembled WGS sequence"/>
</dbReference>
<evidence type="ECO:0000313" key="3">
    <source>
        <dbReference type="Proteomes" id="UP001499863"/>
    </source>
</evidence>
<organism evidence="2 3">
    <name type="scientific">Kitasatospora putterlickiae</name>
    <dbReference type="NCBI Taxonomy" id="221725"/>
    <lineage>
        <taxon>Bacteria</taxon>
        <taxon>Bacillati</taxon>
        <taxon>Actinomycetota</taxon>
        <taxon>Actinomycetes</taxon>
        <taxon>Kitasatosporales</taxon>
        <taxon>Streptomycetaceae</taxon>
        <taxon>Kitasatospora</taxon>
    </lineage>
</organism>
<dbReference type="RefSeq" id="WP_344340443.1">
    <property type="nucleotide sequence ID" value="NZ_BAAAKJ010000292.1"/>
</dbReference>
<feature type="region of interest" description="Disordered" evidence="1">
    <location>
        <begin position="51"/>
        <end position="83"/>
    </location>
</feature>
<evidence type="ECO:0000256" key="1">
    <source>
        <dbReference type="SAM" id="MobiDB-lite"/>
    </source>
</evidence>
<evidence type="ECO:0000313" key="2">
    <source>
        <dbReference type="EMBL" id="GAA1405341.1"/>
    </source>
</evidence>